<reference evidence="1 2" key="1">
    <citation type="journal article" date="2007" name="Appl. Environ. Microbiol.">
        <title>Genome sequence of the cellulolytic gliding bacterium Cytophaga hutchinsonii.</title>
        <authorList>
            <person name="Xie G."/>
            <person name="Bruce D.C."/>
            <person name="Challacombe J.F."/>
            <person name="Chertkov O."/>
            <person name="Detter J.C."/>
            <person name="Gilna P."/>
            <person name="Han C.S."/>
            <person name="Lucas S."/>
            <person name="Misra M."/>
            <person name="Myers G.L."/>
            <person name="Richardson P."/>
            <person name="Tapia R."/>
            <person name="Thayer N."/>
            <person name="Thompson L.S."/>
            <person name="Brettin T.S."/>
            <person name="Henrissat B."/>
            <person name="Wilson D.B."/>
            <person name="McBride M.J."/>
        </authorList>
    </citation>
    <scope>NUCLEOTIDE SEQUENCE [LARGE SCALE GENOMIC DNA]</scope>
    <source>
        <strain evidence="2">ATCC 33406 / DSM 1761 / CIP 103989 / NBRC 15051 / NCIMB 9469 / D465</strain>
    </source>
</reference>
<gene>
    <name evidence="1" type="ordered locus">CHU_2362</name>
</gene>
<sequence>MQKTQKYFYPNKKKRFFIRYRKRSECFNITYMNPSNRLLRIEARTKRIWEELQATDPEIIADLLMSPSDVQETLTGIDSESIIVQLTKELQQAIYIVNKEPLHYEAICYEWYHDSYDLQNPAIGKAHEKCAYNFLSHMDAGPDNNWTVVNEKKPALGGHALDLNRLSVYLVTEAWYELIGKSEQKKEFLYNDLYDNMPMALFDELFKLKLFTLLETAYANVTGNKPGYFSVALYGYWHTVLTDYRIESAGTNTANVDRNESI</sequence>
<accession>A0A6N4ST74</accession>
<proteinExistence type="predicted"/>
<dbReference type="Proteomes" id="UP000001822">
    <property type="component" value="Chromosome"/>
</dbReference>
<organism evidence="1 2">
    <name type="scientific">Cytophaga hutchinsonii (strain ATCC 33406 / DSM 1761 / CIP 103989 / NBRC 15051 / NCIMB 9469 / D465)</name>
    <dbReference type="NCBI Taxonomy" id="269798"/>
    <lineage>
        <taxon>Bacteria</taxon>
        <taxon>Pseudomonadati</taxon>
        <taxon>Bacteroidota</taxon>
        <taxon>Cytophagia</taxon>
        <taxon>Cytophagales</taxon>
        <taxon>Cytophagaceae</taxon>
        <taxon>Cytophaga</taxon>
    </lineage>
</organism>
<dbReference type="AlphaFoldDB" id="A0A6N4ST74"/>
<dbReference type="EMBL" id="CP000383">
    <property type="protein sequence ID" value="ABG59620.1"/>
    <property type="molecule type" value="Genomic_DNA"/>
</dbReference>
<name>A0A6N4ST74_CYTH3</name>
<evidence type="ECO:0000313" key="1">
    <source>
        <dbReference type="EMBL" id="ABG59620.1"/>
    </source>
</evidence>
<keyword evidence="2" id="KW-1185">Reference proteome</keyword>
<dbReference type="KEGG" id="chu:CHU_2362"/>
<evidence type="ECO:0000313" key="2">
    <source>
        <dbReference type="Proteomes" id="UP000001822"/>
    </source>
</evidence>
<protein>
    <submittedName>
        <fullName evidence="1">Uncharacterized protein</fullName>
    </submittedName>
</protein>